<sequence length="289" mass="34169">MSLTSEIRRHFGKDDESGIKKLKEDIQKIYKDIEEENKRECASDIDKICEDLNDLYMDEDNETMVIEAIQSLSFYQKYPWFRKAFIKLLSFLEEDYYLRTDAMRHVLDSGWASNETYALSEDTKADSFVQKLLPDIVEDYYIGIPEDELTSDLLELKRDACIKRFFLGRYIYRNLSCLDDIKARYQYIYRTLDKEVEAVKDRPGSYERELEEEIFKWSKKVAQEQEAKTFSTSQQLHDSLIDTYYKNLSAEFPDESDELKEECLKWKKIRGNDTCPCGSGKKFKKCHGA</sequence>
<organism evidence="1 2">
    <name type="scientific">Butyrivibrio fibrisolvens DSM 3071</name>
    <dbReference type="NCBI Taxonomy" id="1121131"/>
    <lineage>
        <taxon>Bacteria</taxon>
        <taxon>Bacillati</taxon>
        <taxon>Bacillota</taxon>
        <taxon>Clostridia</taxon>
        <taxon>Lachnospirales</taxon>
        <taxon>Lachnospiraceae</taxon>
        <taxon>Butyrivibrio</taxon>
    </lineage>
</organism>
<dbReference type="STRING" id="1121131.SAMN02745229_03028"/>
<dbReference type="Gene3D" id="3.10.450.50">
    <property type="match status" value="1"/>
</dbReference>
<dbReference type="EMBL" id="FQXK01000028">
    <property type="protein sequence ID" value="SHI39772.1"/>
    <property type="molecule type" value="Genomic_DNA"/>
</dbReference>
<dbReference type="OrthoDB" id="18359at2"/>
<dbReference type="GeneID" id="89511001"/>
<evidence type="ECO:0000313" key="1">
    <source>
        <dbReference type="EMBL" id="SHI39772.1"/>
    </source>
</evidence>
<accession>A0A1M6ATI1</accession>
<reference evidence="2" key="1">
    <citation type="submission" date="2016-11" db="EMBL/GenBank/DDBJ databases">
        <authorList>
            <person name="Varghese N."/>
            <person name="Submissions S."/>
        </authorList>
    </citation>
    <scope>NUCLEOTIDE SEQUENCE [LARGE SCALE GENOMIC DNA]</scope>
    <source>
        <strain evidence="2">DSM 3071</strain>
    </source>
</reference>
<dbReference type="Proteomes" id="UP000184278">
    <property type="component" value="Unassembled WGS sequence"/>
</dbReference>
<dbReference type="RefSeq" id="WP_073388988.1">
    <property type="nucleotide sequence ID" value="NZ_FQXK01000028.1"/>
</dbReference>
<proteinExistence type="predicted"/>
<dbReference type="InterPro" id="IPR004027">
    <property type="entry name" value="SEC_C_motif"/>
</dbReference>
<gene>
    <name evidence="1" type="ORF">SAMN02745229_03028</name>
</gene>
<evidence type="ECO:0000313" key="2">
    <source>
        <dbReference type="Proteomes" id="UP000184278"/>
    </source>
</evidence>
<dbReference type="Pfam" id="PF02810">
    <property type="entry name" value="SEC-C"/>
    <property type="match status" value="1"/>
</dbReference>
<name>A0A1M6ATI1_BUTFI</name>
<dbReference type="SUPFAM" id="SSF103642">
    <property type="entry name" value="Sec-C motif"/>
    <property type="match status" value="1"/>
</dbReference>
<dbReference type="AlphaFoldDB" id="A0A1M6ATI1"/>
<protein>
    <submittedName>
        <fullName evidence="1">SEC-C motif-containing protein</fullName>
    </submittedName>
</protein>
<keyword evidence="2" id="KW-1185">Reference proteome</keyword>